<organism evidence="7 8">
    <name type="scientific">Francisella philomiragia</name>
    <dbReference type="NCBI Taxonomy" id="28110"/>
    <lineage>
        <taxon>Bacteria</taxon>
        <taxon>Pseudomonadati</taxon>
        <taxon>Pseudomonadota</taxon>
        <taxon>Gammaproteobacteria</taxon>
        <taxon>Thiotrichales</taxon>
        <taxon>Francisellaceae</taxon>
        <taxon>Francisella</taxon>
    </lineage>
</organism>
<dbReference type="Proteomes" id="UP000760407">
    <property type="component" value="Unassembled WGS sequence"/>
</dbReference>
<accession>A0ABS1GBN4</accession>
<protein>
    <recommendedName>
        <fullName evidence="3">UDP-glucose 4-epimerase</fullName>
    </recommendedName>
    <alternativeName>
        <fullName evidence="5">Galactowaldenase</fullName>
    </alternativeName>
    <alternativeName>
        <fullName evidence="4">UDP-galactose 4-epimerase</fullName>
    </alternativeName>
</protein>
<evidence type="ECO:0000256" key="1">
    <source>
        <dbReference type="ARBA" id="ARBA00004947"/>
    </source>
</evidence>
<comment type="caution">
    <text evidence="7">The sequence shown here is derived from an EMBL/GenBank/DDBJ whole genome shotgun (WGS) entry which is preliminary data.</text>
</comment>
<proteinExistence type="inferred from homology"/>
<feature type="domain" description="NAD-dependent epimerase/dehydratase" evidence="6">
    <location>
        <begin position="4"/>
        <end position="222"/>
    </location>
</feature>
<dbReference type="SUPFAM" id="SSF51735">
    <property type="entry name" value="NAD(P)-binding Rossmann-fold domains"/>
    <property type="match status" value="1"/>
</dbReference>
<evidence type="ECO:0000313" key="8">
    <source>
        <dbReference type="Proteomes" id="UP000760407"/>
    </source>
</evidence>
<evidence type="ECO:0000256" key="4">
    <source>
        <dbReference type="ARBA" id="ARBA00031367"/>
    </source>
</evidence>
<evidence type="ECO:0000256" key="2">
    <source>
        <dbReference type="ARBA" id="ARBA00007637"/>
    </source>
</evidence>
<dbReference type="Gene3D" id="3.40.50.720">
    <property type="entry name" value="NAD(P)-binding Rossmann-like Domain"/>
    <property type="match status" value="1"/>
</dbReference>
<dbReference type="PANTHER" id="PTHR43725:SF53">
    <property type="entry name" value="UDP-ARABINOSE 4-EPIMERASE 1"/>
    <property type="match status" value="1"/>
</dbReference>
<gene>
    <name evidence="7" type="ORF">IBE52_04765</name>
</gene>
<sequence>MKKILITGAKGFLGSNVSKFFKERGYQTYGIGHGSLSIKESQSIGLDYWQSGDISIKAILEFKQLFDIIIHCGGSGSVGFSIENPYQDFKKTVDGTLEVLEYMRVYNPKAQLIYPSSPAVQGEHTNTPIKEDYVGKPASPYGYHKKIVEDLCQSYSEKYSLKISVVRLFSVYGNGLKKQLLWDAYNKIRYSSKEVEFWGTGEETRDFIHIEDVLIIFLKLLNISEQFIILNGGTGLKYTVRQVVEIVKNLVNPKISIEFNRKVNIGNPIYYCADITKLKEICSSPSIKFEYGIVGYIDWVKKIND</sequence>
<dbReference type="EMBL" id="JACTSG010000003">
    <property type="protein sequence ID" value="MBK2302220.1"/>
    <property type="molecule type" value="Genomic_DNA"/>
</dbReference>
<name>A0ABS1GBN4_9GAMM</name>
<comment type="pathway">
    <text evidence="1">Carbohydrate metabolism; galactose metabolism.</text>
</comment>
<evidence type="ECO:0000256" key="3">
    <source>
        <dbReference type="ARBA" id="ARBA00018569"/>
    </source>
</evidence>
<keyword evidence="8" id="KW-1185">Reference proteome</keyword>
<evidence type="ECO:0000256" key="5">
    <source>
        <dbReference type="ARBA" id="ARBA00033067"/>
    </source>
</evidence>
<dbReference type="PANTHER" id="PTHR43725">
    <property type="entry name" value="UDP-GLUCOSE 4-EPIMERASE"/>
    <property type="match status" value="1"/>
</dbReference>
<evidence type="ECO:0000313" key="7">
    <source>
        <dbReference type="EMBL" id="MBK2302220.1"/>
    </source>
</evidence>
<reference evidence="7 8" key="1">
    <citation type="submission" date="2020-08" db="EMBL/GenBank/DDBJ databases">
        <title>Comparative genomics of Francisella species.</title>
        <authorList>
            <person name="Sahl J."/>
            <person name="Sjodin A."/>
            <person name="Wagner D."/>
            <person name="Forsman M."/>
        </authorList>
    </citation>
    <scope>NUCLEOTIDE SEQUENCE [LARGE SCALE GENOMIC DNA]</scope>
    <source>
        <strain evidence="7 8">F1093</strain>
    </source>
</reference>
<dbReference type="Pfam" id="PF01370">
    <property type="entry name" value="Epimerase"/>
    <property type="match status" value="1"/>
</dbReference>
<dbReference type="RefSeq" id="WP_200166303.1">
    <property type="nucleotide sequence ID" value="NZ_JACTSG010000003.1"/>
</dbReference>
<dbReference type="InterPro" id="IPR036291">
    <property type="entry name" value="NAD(P)-bd_dom_sf"/>
</dbReference>
<evidence type="ECO:0000259" key="6">
    <source>
        <dbReference type="Pfam" id="PF01370"/>
    </source>
</evidence>
<comment type="similarity">
    <text evidence="2">Belongs to the NAD(P)-dependent epimerase/dehydratase family.</text>
</comment>
<dbReference type="InterPro" id="IPR001509">
    <property type="entry name" value="Epimerase_deHydtase"/>
</dbReference>